<evidence type="ECO:0000313" key="3">
    <source>
        <dbReference type="Proteomes" id="UP001165393"/>
    </source>
</evidence>
<dbReference type="AlphaFoldDB" id="A0AA41W7E7"/>
<dbReference type="GO" id="GO:0019534">
    <property type="term" value="F:toxin transmembrane transporter activity"/>
    <property type="evidence" value="ECO:0007669"/>
    <property type="project" value="InterPro"/>
</dbReference>
<dbReference type="GO" id="GO:0016020">
    <property type="term" value="C:membrane"/>
    <property type="evidence" value="ECO:0007669"/>
    <property type="project" value="InterPro"/>
</dbReference>
<feature type="compositionally biased region" description="Basic and acidic residues" evidence="1">
    <location>
        <begin position="104"/>
        <end position="114"/>
    </location>
</feature>
<name>A0AA41W7E7_9GAMM</name>
<keyword evidence="3" id="KW-1185">Reference proteome</keyword>
<sequence length="294" mass="33433">MRIYIIISVVVHVAAIALLSLNMAATPKPPKQNKPQGQPIKAVAVNQSAVAEQVEKLKQAKEDKRLAEKKRLEDLERKLKEAENKRKAEESRLRKLEAERKQKIEEKKKADAAAKKAKQQQKVEAEKARKAEAERKKREAEKKKADEAAAAKKRKEEAERKRKEEARKRKEQEAREQAELERMMEDELNAENQKIGEQRQAQILSEMDKYTALIRATVQRHWLVDDSMAGQQCQLNIKLASNGFVISVDNGVGNRLVCSSARNAVLKAGTMPMSADPEVNQKMRNIKLTMEPNL</sequence>
<dbReference type="Proteomes" id="UP001165393">
    <property type="component" value="Unassembled WGS sequence"/>
</dbReference>
<dbReference type="Pfam" id="PF06519">
    <property type="entry name" value="TolA"/>
    <property type="match status" value="1"/>
</dbReference>
<gene>
    <name evidence="2" type="primary">tolA</name>
    <name evidence="2" type="ORF">NAF29_08465</name>
</gene>
<evidence type="ECO:0000313" key="2">
    <source>
        <dbReference type="EMBL" id="MCM2679698.1"/>
    </source>
</evidence>
<reference evidence="2 3" key="1">
    <citation type="journal article" date="2013" name="Antonie Van Leeuwenhoek">
        <title>Echinimonas agarilytica gen. nov., sp. nov., a new gammaproteobacterium isolated from the sea urchin Strongylocentrotus intermedius.</title>
        <authorList>
            <person name="Nedashkovskaya O.I."/>
            <person name="Stenkova A.M."/>
            <person name="Zhukova N.V."/>
            <person name="Van Trappen S."/>
            <person name="Lee J.S."/>
            <person name="Kim S.B."/>
        </authorList>
    </citation>
    <scope>NUCLEOTIDE SEQUENCE [LARGE SCALE GENOMIC DNA]</scope>
    <source>
        <strain evidence="2 3">KMM 6351</strain>
    </source>
</reference>
<evidence type="ECO:0000256" key="1">
    <source>
        <dbReference type="SAM" id="MobiDB-lite"/>
    </source>
</evidence>
<comment type="caution">
    <text evidence="2">The sequence shown here is derived from an EMBL/GenBank/DDBJ whole genome shotgun (WGS) entry which is preliminary data.</text>
</comment>
<dbReference type="NCBIfam" id="TIGR02794">
    <property type="entry name" value="tolA_full"/>
    <property type="match status" value="1"/>
</dbReference>
<dbReference type="EMBL" id="JAMQGP010000003">
    <property type="protein sequence ID" value="MCM2679698.1"/>
    <property type="molecule type" value="Genomic_DNA"/>
</dbReference>
<dbReference type="Gene3D" id="3.30.1150.10">
    <property type="match status" value="1"/>
</dbReference>
<dbReference type="InterPro" id="IPR014161">
    <property type="entry name" value="Tol-Pal_TolA"/>
</dbReference>
<protein>
    <submittedName>
        <fullName evidence="2">Cell envelope integrity protein TolA</fullName>
    </submittedName>
</protein>
<accession>A0AA41W7E7</accession>
<organism evidence="2 3">
    <name type="scientific">Echinimonas agarilytica</name>
    <dbReference type="NCBI Taxonomy" id="1215918"/>
    <lineage>
        <taxon>Bacteria</taxon>
        <taxon>Pseudomonadati</taxon>
        <taxon>Pseudomonadota</taxon>
        <taxon>Gammaproteobacteria</taxon>
        <taxon>Alteromonadales</taxon>
        <taxon>Echinimonadaceae</taxon>
        <taxon>Echinimonas</taxon>
    </lineage>
</organism>
<dbReference type="GO" id="GO:0043213">
    <property type="term" value="P:bacteriocin transport"/>
    <property type="evidence" value="ECO:0007669"/>
    <property type="project" value="InterPro"/>
</dbReference>
<proteinExistence type="predicted"/>
<feature type="compositionally biased region" description="Basic and acidic residues" evidence="1">
    <location>
        <begin position="121"/>
        <end position="178"/>
    </location>
</feature>
<feature type="region of interest" description="Disordered" evidence="1">
    <location>
        <begin position="104"/>
        <end position="178"/>
    </location>
</feature>
<dbReference type="SUPFAM" id="SSF74653">
    <property type="entry name" value="TolA/TonB C-terminal domain"/>
    <property type="match status" value="1"/>
</dbReference>
<dbReference type="RefSeq" id="WP_251261138.1">
    <property type="nucleotide sequence ID" value="NZ_JAMQGP010000003.1"/>
</dbReference>